<keyword evidence="1" id="KW-0472">Membrane</keyword>
<keyword evidence="1" id="KW-0812">Transmembrane</keyword>
<comment type="caution">
    <text evidence="2">The sequence shown here is derived from an EMBL/GenBank/DDBJ whole genome shotgun (WGS) entry which is preliminary data.</text>
</comment>
<protein>
    <submittedName>
        <fullName evidence="2">Uncharacterized protein</fullName>
    </submittedName>
</protein>
<dbReference type="AlphaFoldDB" id="A0A9W5QMP7"/>
<keyword evidence="1" id="KW-1133">Transmembrane helix</keyword>
<evidence type="ECO:0000313" key="2">
    <source>
        <dbReference type="EMBL" id="EOP77984.1"/>
    </source>
</evidence>
<accession>A0A9W5QMP7</accession>
<reference evidence="2 3" key="1">
    <citation type="submission" date="2012-12" db="EMBL/GenBank/DDBJ databases">
        <title>The Genome Sequence of Bacillus cereus HuB4-4.</title>
        <authorList>
            <consortium name="The Broad Institute Genome Sequencing Platform"/>
            <consortium name="The Broad Institute Genome Sequencing Center for Infectious Disease"/>
            <person name="Feldgarden M."/>
            <person name="Van der Auwera G.A."/>
            <person name="Mahillon J."/>
            <person name="Duprez V."/>
            <person name="Timmery S."/>
            <person name="Mattelet C."/>
            <person name="Dierick K."/>
            <person name="Sun M."/>
            <person name="Yu Z."/>
            <person name="Zhu L."/>
            <person name="Hu X."/>
            <person name="Shank E.B."/>
            <person name="Swiecicka I."/>
            <person name="Hansen B.M."/>
            <person name="Andrup L."/>
            <person name="Walker B."/>
            <person name="Young S.K."/>
            <person name="Zeng Q."/>
            <person name="Gargeya S."/>
            <person name="Fitzgerald M."/>
            <person name="Haas B."/>
            <person name="Abouelleil A."/>
            <person name="Alvarado L."/>
            <person name="Arachchi H.M."/>
            <person name="Berlin A.M."/>
            <person name="Chapman S.B."/>
            <person name="Dewar J."/>
            <person name="Goldberg J."/>
            <person name="Griggs A."/>
            <person name="Gujja S."/>
            <person name="Hansen M."/>
            <person name="Howarth C."/>
            <person name="Imamovic A."/>
            <person name="Larimer J."/>
            <person name="McCowan C."/>
            <person name="Murphy C."/>
            <person name="Neiman D."/>
            <person name="Pearson M."/>
            <person name="Priest M."/>
            <person name="Roberts A."/>
            <person name="Saif S."/>
            <person name="Shea T."/>
            <person name="Sisk P."/>
            <person name="Sykes S."/>
            <person name="Wortman J."/>
            <person name="Nusbaum C."/>
            <person name="Birren B."/>
        </authorList>
    </citation>
    <scope>NUCLEOTIDE SEQUENCE [LARGE SCALE GENOMIC DNA]</scope>
    <source>
        <strain evidence="2 3">HuB4-4</strain>
    </source>
</reference>
<sequence length="72" mass="8347">MSLSTPYPPLGPVPLTNMFIMNLFFVISGHIKIAQLLKLRFVFANYDLRILTMPKIRKENSLYILIMLYQSA</sequence>
<evidence type="ECO:0000256" key="1">
    <source>
        <dbReference type="SAM" id="Phobius"/>
    </source>
</evidence>
<evidence type="ECO:0000313" key="3">
    <source>
        <dbReference type="Proteomes" id="UP000014009"/>
    </source>
</evidence>
<dbReference type="EMBL" id="AHEF01000109">
    <property type="protein sequence ID" value="EOP77984.1"/>
    <property type="molecule type" value="Genomic_DNA"/>
</dbReference>
<name>A0A9W5QMP7_BACCE</name>
<dbReference type="Proteomes" id="UP000014009">
    <property type="component" value="Unassembled WGS sequence"/>
</dbReference>
<organism evidence="2 3">
    <name type="scientific">Bacillus cereus HuB4-4</name>
    <dbReference type="NCBI Taxonomy" id="1053211"/>
    <lineage>
        <taxon>Bacteria</taxon>
        <taxon>Bacillati</taxon>
        <taxon>Bacillota</taxon>
        <taxon>Bacilli</taxon>
        <taxon>Bacillales</taxon>
        <taxon>Bacillaceae</taxon>
        <taxon>Bacillus</taxon>
        <taxon>Bacillus cereus group</taxon>
    </lineage>
</organism>
<feature type="transmembrane region" description="Helical" evidence="1">
    <location>
        <begin position="12"/>
        <end position="31"/>
    </location>
</feature>
<proteinExistence type="predicted"/>
<gene>
    <name evidence="2" type="ORF">IGM_06743</name>
</gene>